<dbReference type="EMBL" id="JAWJAY010000824">
    <property type="protein sequence ID" value="MDV2888023.1"/>
    <property type="molecule type" value="Genomic_DNA"/>
</dbReference>
<feature type="non-terminal residue" evidence="1">
    <location>
        <position position="1"/>
    </location>
</feature>
<sequence length="86" mass="10020">QYLDRLKVLIENTVTDLGLKRDGYQTAVINKATQIMNILVDHFTLLQHYSNNQKPSRQKLEKYYSIMKKLNEGFQSKTLLSDISKS</sequence>
<dbReference type="Proteomes" id="UP001285636">
    <property type="component" value="Unassembled WGS sequence"/>
</dbReference>
<reference evidence="1" key="1">
    <citation type="submission" date="2023-10" db="EMBL/GenBank/DDBJ databases">
        <title>Screening of Alkalihalophilus pseudofirmusBZ-TG-HK211 and Its Alleviation of Salt Stress on Rapeseed Growth.</title>
        <authorList>
            <person name="Zhao B."/>
            <person name="Guo T."/>
        </authorList>
    </citation>
    <scope>NUCLEOTIDE SEQUENCE</scope>
    <source>
        <strain evidence="1">BZ-TG-HK211</strain>
    </source>
</reference>
<gene>
    <name evidence="1" type="ORF">RYX45_22925</name>
</gene>
<comment type="caution">
    <text evidence="1">The sequence shown here is derived from an EMBL/GenBank/DDBJ whole genome shotgun (WGS) entry which is preliminary data.</text>
</comment>
<organism evidence="1 2">
    <name type="scientific">Alkalihalophilus pseudofirmus</name>
    <name type="common">Bacillus pseudofirmus</name>
    <dbReference type="NCBI Taxonomy" id="79885"/>
    <lineage>
        <taxon>Bacteria</taxon>
        <taxon>Bacillati</taxon>
        <taxon>Bacillota</taxon>
        <taxon>Bacilli</taxon>
        <taxon>Bacillales</taxon>
        <taxon>Bacillaceae</taxon>
        <taxon>Alkalihalophilus</taxon>
    </lineage>
</organism>
<dbReference type="RefSeq" id="WP_323468093.1">
    <property type="nucleotide sequence ID" value="NZ_JAWJAY010000824.1"/>
</dbReference>
<evidence type="ECO:0000313" key="2">
    <source>
        <dbReference type="Proteomes" id="UP001285636"/>
    </source>
</evidence>
<name>A0AAJ2NT92_ALKPS</name>
<feature type="non-terminal residue" evidence="1">
    <location>
        <position position="86"/>
    </location>
</feature>
<proteinExistence type="predicted"/>
<accession>A0AAJ2NT92</accession>
<evidence type="ECO:0000313" key="1">
    <source>
        <dbReference type="EMBL" id="MDV2888023.1"/>
    </source>
</evidence>
<dbReference type="AlphaFoldDB" id="A0AAJ2NT92"/>
<protein>
    <submittedName>
        <fullName evidence="1">Uncharacterized protein</fullName>
    </submittedName>
</protein>